<dbReference type="AlphaFoldDB" id="A0AAD5UU68"/>
<sequence length="800" mass="90216">MPKKSSLLFIFARAHHKKGNDFKIIITPYDAQRNALEQALKDSEIPWEDKCFNVDSFQGNEADHIIISVVRSAKAGFLNNERRADFWSIEVGQMSIHGAGQRLQSVMKGVPTHAATRSQSFIRTSSTNMSGKANRPKIIEQNILDFNSPPISVYKFVEKDIDVEELEIALATVLSQDSGSKSFGISGAYSSGKNRSLLILAIALGSNVLLVELQQKPNLAARKLLHDHILYNEDAVTLAFDIGPLAIALYHDRGIKINNGVDIQSCCKDQVEDGRKPEVAIKFLFGASTDYIANKSNIVRTFDQRSWIWDPSPNSSSLSYVAQRAWVASLVSTIPDLQLKLEDVPRVKMLNFTDEHLNIIAQQVYNSDRLVSNKPVGTKHDFTQLNKRGHKASIKMDRFQNRIIGRDQNTRAVVRDDESGTLFEVPARAVEKHGRFAALKVTANLEGRTIVGLRKDARDDLTRSEQYKFLTLLRQLQGLEKIFDNPWIQAIWPGNTDVVWPDNFVTIPTVPPILTKLPLNESQQDAINHMLTLDNDHRFSIIQGPPGSGKTAVIAAFTASSVAAGRSGIWLIAQSNVAVKNIAEKLHKINFEPYKLLVSQDFYDGWHDHLYHGISGKFIPSRRFKEFAKDTKELDGCKVILCTLSMLSNPLLSKFTSRIPINFLVVDEASQINISDYIDPLNRFRKIQKLCFIGDDKQLPPHGQEEIEEIQSIFEISHLRQDALLLNTQYRMPRQIGEFISEKVYDGQLGSNPEHFKGDEETCFFVDVTGSKESVLKAVSRTKKKQQQLSQWHLIFKKKE</sequence>
<proteinExistence type="predicted"/>
<dbReference type="InterPro" id="IPR027417">
    <property type="entry name" value="P-loop_NTPase"/>
</dbReference>
<dbReference type="SMART" id="SM00487">
    <property type="entry name" value="DEXDc"/>
    <property type="match status" value="1"/>
</dbReference>
<dbReference type="GO" id="GO:0003724">
    <property type="term" value="F:RNA helicase activity"/>
    <property type="evidence" value="ECO:0007669"/>
    <property type="project" value="TreeGrafter"/>
</dbReference>
<dbReference type="EMBL" id="JANAWD010000562">
    <property type="protein sequence ID" value="KAJ3477811.1"/>
    <property type="molecule type" value="Genomic_DNA"/>
</dbReference>
<evidence type="ECO:0000259" key="2">
    <source>
        <dbReference type="PROSITE" id="PS51192"/>
    </source>
</evidence>
<gene>
    <name evidence="3" type="ORF">NLI96_g10202</name>
</gene>
<organism evidence="3 4">
    <name type="scientific">Meripilus lineatus</name>
    <dbReference type="NCBI Taxonomy" id="2056292"/>
    <lineage>
        <taxon>Eukaryota</taxon>
        <taxon>Fungi</taxon>
        <taxon>Dikarya</taxon>
        <taxon>Basidiomycota</taxon>
        <taxon>Agaricomycotina</taxon>
        <taxon>Agaricomycetes</taxon>
        <taxon>Polyporales</taxon>
        <taxon>Meripilaceae</taxon>
        <taxon>Meripilus</taxon>
    </lineage>
</organism>
<evidence type="ECO:0000313" key="4">
    <source>
        <dbReference type="Proteomes" id="UP001212997"/>
    </source>
</evidence>
<accession>A0AAD5UU68</accession>
<dbReference type="Proteomes" id="UP001212997">
    <property type="component" value="Unassembled WGS sequence"/>
</dbReference>
<dbReference type="GO" id="GO:0005737">
    <property type="term" value="C:cytoplasm"/>
    <property type="evidence" value="ECO:0007669"/>
    <property type="project" value="TreeGrafter"/>
</dbReference>
<dbReference type="Pfam" id="PF13086">
    <property type="entry name" value="AAA_11"/>
    <property type="match status" value="2"/>
</dbReference>
<dbReference type="SUPFAM" id="SSF52540">
    <property type="entry name" value="P-loop containing nucleoside triphosphate hydrolases"/>
    <property type="match status" value="2"/>
</dbReference>
<dbReference type="Pfam" id="PF13087">
    <property type="entry name" value="AAA_12"/>
    <property type="match status" value="2"/>
</dbReference>
<protein>
    <recommendedName>
        <fullName evidence="2">Helicase ATP-binding domain-containing protein</fullName>
    </recommendedName>
</protein>
<dbReference type="InterPro" id="IPR041679">
    <property type="entry name" value="DNA2/NAM7-like_C"/>
</dbReference>
<comment type="caution">
    <text evidence="3">The sequence shown here is derived from an EMBL/GenBank/DDBJ whole genome shotgun (WGS) entry which is preliminary data.</text>
</comment>
<dbReference type="PANTHER" id="PTHR10887">
    <property type="entry name" value="DNA2/NAM7 HELICASE FAMILY"/>
    <property type="match status" value="1"/>
</dbReference>
<dbReference type="InterPro" id="IPR014001">
    <property type="entry name" value="Helicase_ATP-bd"/>
</dbReference>
<dbReference type="InterPro" id="IPR041677">
    <property type="entry name" value="DNA2/NAM7_AAA_11"/>
</dbReference>
<dbReference type="GO" id="GO:0000184">
    <property type="term" value="P:nuclear-transcribed mRNA catabolic process, nonsense-mediated decay"/>
    <property type="evidence" value="ECO:0007669"/>
    <property type="project" value="TreeGrafter"/>
</dbReference>
<comment type="catalytic activity">
    <reaction evidence="1">
        <text>ATP + H2O = ADP + phosphate + H(+)</text>
        <dbReference type="Rhea" id="RHEA:13065"/>
        <dbReference type="ChEBI" id="CHEBI:15377"/>
        <dbReference type="ChEBI" id="CHEBI:15378"/>
        <dbReference type="ChEBI" id="CHEBI:30616"/>
        <dbReference type="ChEBI" id="CHEBI:43474"/>
        <dbReference type="ChEBI" id="CHEBI:456216"/>
        <dbReference type="EC" id="3.6.4.12"/>
    </reaction>
    <physiologicalReaction direction="left-to-right" evidence="1">
        <dbReference type="Rhea" id="RHEA:13066"/>
    </physiologicalReaction>
</comment>
<dbReference type="PANTHER" id="PTHR10887:SF495">
    <property type="entry name" value="HELICASE SENATAXIN ISOFORM X1-RELATED"/>
    <property type="match status" value="1"/>
</dbReference>
<name>A0AAD5UU68_9APHY</name>
<dbReference type="PROSITE" id="PS51192">
    <property type="entry name" value="HELICASE_ATP_BIND_1"/>
    <property type="match status" value="1"/>
</dbReference>
<dbReference type="Gene3D" id="3.40.50.300">
    <property type="entry name" value="P-loop containing nucleotide triphosphate hydrolases"/>
    <property type="match status" value="2"/>
</dbReference>
<feature type="domain" description="Helicase ATP-binding" evidence="2">
    <location>
        <begin position="531"/>
        <end position="692"/>
    </location>
</feature>
<evidence type="ECO:0000313" key="3">
    <source>
        <dbReference type="EMBL" id="KAJ3477811.1"/>
    </source>
</evidence>
<reference evidence="3" key="1">
    <citation type="submission" date="2022-07" db="EMBL/GenBank/DDBJ databases">
        <title>Genome Sequence of Physisporinus lineatus.</title>
        <authorList>
            <person name="Buettner E."/>
        </authorList>
    </citation>
    <scope>NUCLEOTIDE SEQUENCE</scope>
    <source>
        <strain evidence="3">VT162</strain>
    </source>
</reference>
<keyword evidence="4" id="KW-1185">Reference proteome</keyword>
<dbReference type="GO" id="GO:0003678">
    <property type="term" value="F:DNA helicase activity"/>
    <property type="evidence" value="ECO:0007669"/>
    <property type="project" value="UniProtKB-EC"/>
</dbReference>
<dbReference type="InterPro" id="IPR045055">
    <property type="entry name" value="DNA2/NAM7-like"/>
</dbReference>
<evidence type="ECO:0000256" key="1">
    <source>
        <dbReference type="ARBA" id="ARBA00048432"/>
    </source>
</evidence>